<dbReference type="EMBL" id="FQUF01000004">
    <property type="protein sequence ID" value="SHE39819.1"/>
    <property type="molecule type" value="Genomic_DNA"/>
</dbReference>
<dbReference type="Pfam" id="PF00781">
    <property type="entry name" value="DAGK_cat"/>
    <property type="match status" value="1"/>
</dbReference>
<evidence type="ECO:0000256" key="8">
    <source>
        <dbReference type="ARBA" id="ARBA00023264"/>
    </source>
</evidence>
<keyword evidence="11" id="KW-1185">Reference proteome</keyword>
<evidence type="ECO:0000256" key="1">
    <source>
        <dbReference type="ARBA" id="ARBA00001946"/>
    </source>
</evidence>
<evidence type="ECO:0000256" key="6">
    <source>
        <dbReference type="ARBA" id="ARBA00022840"/>
    </source>
</evidence>
<name>A0A1M4T5T8_9LACT</name>
<keyword evidence="4" id="KW-0547">Nucleotide-binding</keyword>
<dbReference type="PANTHER" id="PTHR12358">
    <property type="entry name" value="SPHINGOSINE KINASE"/>
    <property type="match status" value="1"/>
</dbReference>
<keyword evidence="8" id="KW-1208">Phospholipid metabolism</keyword>
<dbReference type="GO" id="GO:0008654">
    <property type="term" value="P:phospholipid biosynthetic process"/>
    <property type="evidence" value="ECO:0007669"/>
    <property type="project" value="UniProtKB-KW"/>
</dbReference>
<keyword evidence="7" id="KW-0444">Lipid biosynthesis</keyword>
<evidence type="ECO:0000256" key="5">
    <source>
        <dbReference type="ARBA" id="ARBA00022777"/>
    </source>
</evidence>
<dbReference type="GO" id="GO:0005524">
    <property type="term" value="F:ATP binding"/>
    <property type="evidence" value="ECO:0007669"/>
    <property type="project" value="UniProtKB-KW"/>
</dbReference>
<evidence type="ECO:0000259" key="9">
    <source>
        <dbReference type="PROSITE" id="PS50146"/>
    </source>
</evidence>
<keyword evidence="5 10" id="KW-0418">Kinase</keyword>
<dbReference type="InterPro" id="IPR016064">
    <property type="entry name" value="NAD/diacylglycerol_kinase_sf"/>
</dbReference>
<gene>
    <name evidence="10" type="ORF">SAMN02745249_00374</name>
</gene>
<organism evidence="10 11">
    <name type="scientific">Atopostipes suicloacalis DSM 15692</name>
    <dbReference type="NCBI Taxonomy" id="1121025"/>
    <lineage>
        <taxon>Bacteria</taxon>
        <taxon>Bacillati</taxon>
        <taxon>Bacillota</taxon>
        <taxon>Bacilli</taxon>
        <taxon>Lactobacillales</taxon>
        <taxon>Carnobacteriaceae</taxon>
        <taxon>Atopostipes</taxon>
    </lineage>
</organism>
<evidence type="ECO:0000256" key="2">
    <source>
        <dbReference type="ARBA" id="ARBA00005983"/>
    </source>
</evidence>
<dbReference type="InterPro" id="IPR045540">
    <property type="entry name" value="YegS/DAGK_C"/>
</dbReference>
<dbReference type="Proteomes" id="UP000184128">
    <property type="component" value="Unassembled WGS sequence"/>
</dbReference>
<dbReference type="Gene3D" id="2.60.200.40">
    <property type="match status" value="1"/>
</dbReference>
<evidence type="ECO:0000256" key="4">
    <source>
        <dbReference type="ARBA" id="ARBA00022741"/>
    </source>
</evidence>
<comment type="cofactor">
    <cofactor evidence="1">
        <name>Mg(2+)</name>
        <dbReference type="ChEBI" id="CHEBI:18420"/>
    </cofactor>
</comment>
<evidence type="ECO:0000256" key="3">
    <source>
        <dbReference type="ARBA" id="ARBA00022679"/>
    </source>
</evidence>
<dbReference type="Gene3D" id="3.40.50.10330">
    <property type="entry name" value="Probable inorganic polyphosphate/atp-NAD kinase, domain 1"/>
    <property type="match status" value="1"/>
</dbReference>
<dbReference type="Pfam" id="PF19279">
    <property type="entry name" value="YegS_C"/>
    <property type="match status" value="1"/>
</dbReference>
<dbReference type="OrthoDB" id="9786026at2"/>
<evidence type="ECO:0000313" key="11">
    <source>
        <dbReference type="Proteomes" id="UP000184128"/>
    </source>
</evidence>
<evidence type="ECO:0000313" key="10">
    <source>
        <dbReference type="EMBL" id="SHE39819.1"/>
    </source>
</evidence>
<dbReference type="STRING" id="1121025.SAMN02745249_00374"/>
<accession>A0A1M4T5T8</accession>
<keyword evidence="3" id="KW-0808">Transferase</keyword>
<dbReference type="InterPro" id="IPR001206">
    <property type="entry name" value="Diacylglycerol_kinase_cat_dom"/>
</dbReference>
<keyword evidence="7" id="KW-0594">Phospholipid biosynthesis</keyword>
<evidence type="ECO:0000256" key="7">
    <source>
        <dbReference type="ARBA" id="ARBA00023209"/>
    </source>
</evidence>
<dbReference type="PROSITE" id="PS50146">
    <property type="entry name" value="DAGK"/>
    <property type="match status" value="1"/>
</dbReference>
<dbReference type="SUPFAM" id="SSF111331">
    <property type="entry name" value="NAD kinase/diacylglycerol kinase-like"/>
    <property type="match status" value="1"/>
</dbReference>
<dbReference type="RefSeq" id="WP_073295427.1">
    <property type="nucleotide sequence ID" value="NZ_FQUF01000004.1"/>
</dbReference>
<dbReference type="InterPro" id="IPR050187">
    <property type="entry name" value="Lipid_Phosphate_FormReg"/>
</dbReference>
<feature type="domain" description="DAGKc" evidence="9">
    <location>
        <begin position="1"/>
        <end position="133"/>
    </location>
</feature>
<comment type="similarity">
    <text evidence="2">Belongs to the diacylglycerol/lipid kinase family.</text>
</comment>
<sequence>MDRFLHLIVNKQSRKSESTFKKLLIELPKHTQNYKIYVTETTDKLENVVKELKISLTKRDLVIVIGGDGSLNHLVSLFERYHLNNYIGYIPSGSGNDFARSHNMPINTEKAIAHIFNLKEPKEVSIIKVTQGNLIHYAVNSIGIGIDGTIIHKMNESPRKKFLGAASYISNVLSAFIKQEKFPVTIKTDQGIFSFANVQFALIANNPYFGGGIKIIPHADGTDNFFEILIADDISTHNLFTILRKLLINKSHLAHPNLHYFKTKETALYAETKQFAQKDGESFEQDGFAYTITTKKRKFWI</sequence>
<dbReference type="GO" id="GO:0016301">
    <property type="term" value="F:kinase activity"/>
    <property type="evidence" value="ECO:0007669"/>
    <property type="project" value="UniProtKB-KW"/>
</dbReference>
<proteinExistence type="inferred from homology"/>
<dbReference type="SMART" id="SM00046">
    <property type="entry name" value="DAGKc"/>
    <property type="match status" value="1"/>
</dbReference>
<protein>
    <submittedName>
        <fullName evidence="10">Lipid kinase, YegS/Rv2252/BmrU family</fullName>
    </submittedName>
</protein>
<keyword evidence="6" id="KW-0067">ATP-binding</keyword>
<reference evidence="10 11" key="1">
    <citation type="submission" date="2016-11" db="EMBL/GenBank/DDBJ databases">
        <authorList>
            <person name="Jaros S."/>
            <person name="Januszkiewicz K."/>
            <person name="Wedrychowicz H."/>
        </authorList>
    </citation>
    <scope>NUCLEOTIDE SEQUENCE [LARGE SCALE GENOMIC DNA]</scope>
    <source>
        <strain evidence="10 11">DSM 15692</strain>
    </source>
</reference>
<dbReference type="AlphaFoldDB" id="A0A1M4T5T8"/>
<keyword evidence="7" id="KW-0443">Lipid metabolism</keyword>
<dbReference type="InterPro" id="IPR017438">
    <property type="entry name" value="ATP-NAD_kinase_N"/>
</dbReference>
<dbReference type="PANTHER" id="PTHR12358:SF54">
    <property type="entry name" value="SPHINGOSINE KINASE RELATED PROTEIN"/>
    <property type="match status" value="1"/>
</dbReference>